<accession>M3CCP4</accession>
<name>M3CCP4_SPHMS</name>
<dbReference type="RefSeq" id="XP_016758298.1">
    <property type="nucleotide sequence ID" value="XM_016906662.1"/>
</dbReference>
<dbReference type="HOGENOM" id="CLU_049633_3_0_1"/>
<dbReference type="InterPro" id="IPR029058">
    <property type="entry name" value="AB_hydrolase_fold"/>
</dbReference>
<dbReference type="SUPFAM" id="SSF53474">
    <property type="entry name" value="alpha/beta-Hydrolases"/>
    <property type="match status" value="1"/>
</dbReference>
<dbReference type="AlphaFoldDB" id="M3CCP4"/>
<proteinExistence type="predicted"/>
<dbReference type="OrthoDB" id="10034502at2759"/>
<reference evidence="1 2" key="1">
    <citation type="journal article" date="2012" name="PLoS Pathog.">
        <title>Diverse lifestyles and strategies of plant pathogenesis encoded in the genomes of eighteen Dothideomycetes fungi.</title>
        <authorList>
            <person name="Ohm R.A."/>
            <person name="Feau N."/>
            <person name="Henrissat B."/>
            <person name="Schoch C.L."/>
            <person name="Horwitz B.A."/>
            <person name="Barry K.W."/>
            <person name="Condon B.J."/>
            <person name="Copeland A.C."/>
            <person name="Dhillon B."/>
            <person name="Glaser F."/>
            <person name="Hesse C.N."/>
            <person name="Kosti I."/>
            <person name="LaButti K."/>
            <person name="Lindquist E.A."/>
            <person name="Lucas S."/>
            <person name="Salamov A.A."/>
            <person name="Bradshaw R.E."/>
            <person name="Ciuffetti L."/>
            <person name="Hamelin R.C."/>
            <person name="Kema G.H.J."/>
            <person name="Lawrence C."/>
            <person name="Scott J.A."/>
            <person name="Spatafora J.W."/>
            <person name="Turgeon B.G."/>
            <person name="de Wit P.J.G.M."/>
            <person name="Zhong S."/>
            <person name="Goodwin S.B."/>
            <person name="Grigoriev I.V."/>
        </authorList>
    </citation>
    <scope>NUCLEOTIDE SEQUENCE [LARGE SCALE GENOMIC DNA]</scope>
    <source>
        <strain evidence="1 2">SO2202</strain>
    </source>
</reference>
<gene>
    <name evidence="1" type="ORF">SEPMUDRAFT_151190</name>
</gene>
<keyword evidence="2" id="KW-1185">Reference proteome</keyword>
<evidence type="ECO:0000313" key="1">
    <source>
        <dbReference type="EMBL" id="EMF10177.1"/>
    </source>
</evidence>
<sequence>MESSKWPAANATPGTLHYIPPNLSAFEPSKPLSQPSDRINTLLWVGGMFDTFGSVAYPFVLAHSLGPSWTLMTAALSSAGHSWGTSTIARDAEDMAKIVAYIKEQRPNGKVVIMGHSTGCQDCMEYAVGKNSDADRRPAVDGLILQAPVSDREALQKELPETFKHEADQLALKMCREGHEKEVMPSRLTKSVFGRLAITARRWVDVSSPGPDHNGADDYFSSDLPDERLSGTFGKLPSRTPLLILYSGNEENVPDSLDKEKLVQRWIGIVKAGSGSIDENSGLVKGASHNLNGNPEEVVQDLVRRVNAFLARMSASSAGVPRAGASLLQKDW</sequence>
<dbReference type="PANTHER" id="PTHR31591">
    <property type="entry name" value="UPF0613 PROTEIN PB24D3.06C"/>
    <property type="match status" value="1"/>
</dbReference>
<evidence type="ECO:0000313" key="2">
    <source>
        <dbReference type="Proteomes" id="UP000016931"/>
    </source>
</evidence>
<dbReference type="Pfam" id="PF08538">
    <property type="entry name" value="DUF1749"/>
    <property type="match status" value="1"/>
</dbReference>
<dbReference type="Proteomes" id="UP000016931">
    <property type="component" value="Unassembled WGS sequence"/>
</dbReference>
<dbReference type="InterPro" id="IPR013744">
    <property type="entry name" value="SidJ"/>
</dbReference>
<dbReference type="GeneID" id="27903799"/>
<dbReference type="PANTHER" id="PTHR31591:SF7">
    <property type="entry name" value="DUF1749-DOMAIN-CONTAINING PROTEIN"/>
    <property type="match status" value="1"/>
</dbReference>
<dbReference type="eggNOG" id="KOG4840">
    <property type="taxonomic scope" value="Eukaryota"/>
</dbReference>
<dbReference type="EMBL" id="KB456268">
    <property type="protein sequence ID" value="EMF10177.1"/>
    <property type="molecule type" value="Genomic_DNA"/>
</dbReference>
<dbReference type="Gene3D" id="3.40.50.1820">
    <property type="entry name" value="alpha/beta hydrolase"/>
    <property type="match status" value="1"/>
</dbReference>
<dbReference type="OMA" id="PPWVNKE"/>
<organism evidence="1 2">
    <name type="scientific">Sphaerulina musiva (strain SO2202)</name>
    <name type="common">Poplar stem canker fungus</name>
    <name type="synonym">Septoria musiva</name>
    <dbReference type="NCBI Taxonomy" id="692275"/>
    <lineage>
        <taxon>Eukaryota</taxon>
        <taxon>Fungi</taxon>
        <taxon>Dikarya</taxon>
        <taxon>Ascomycota</taxon>
        <taxon>Pezizomycotina</taxon>
        <taxon>Dothideomycetes</taxon>
        <taxon>Dothideomycetidae</taxon>
        <taxon>Mycosphaerellales</taxon>
        <taxon>Mycosphaerellaceae</taxon>
        <taxon>Sphaerulina</taxon>
    </lineage>
</organism>
<protein>
    <submittedName>
        <fullName evidence="1">DUF1749-domain-containing protein</fullName>
    </submittedName>
</protein>